<organism evidence="9">
    <name type="scientific">Brugia pahangi</name>
    <name type="common">Filarial nematode worm</name>
    <dbReference type="NCBI Taxonomy" id="6280"/>
    <lineage>
        <taxon>Eukaryota</taxon>
        <taxon>Metazoa</taxon>
        <taxon>Ecdysozoa</taxon>
        <taxon>Nematoda</taxon>
        <taxon>Chromadorea</taxon>
        <taxon>Rhabditida</taxon>
        <taxon>Spirurina</taxon>
        <taxon>Spiruromorpha</taxon>
        <taxon>Filarioidea</taxon>
        <taxon>Onchocercidae</taxon>
        <taxon>Brugia</taxon>
    </lineage>
</organism>
<dbReference type="InterPro" id="IPR051115">
    <property type="entry name" value="LAPTM_transporter"/>
</dbReference>
<proteinExistence type="predicted"/>
<evidence type="ECO:0000313" key="7">
    <source>
        <dbReference type="EMBL" id="VDN82523.1"/>
    </source>
</evidence>
<dbReference type="AlphaFoldDB" id="A0A0N4SZU9"/>
<dbReference type="GO" id="GO:0012505">
    <property type="term" value="C:endomembrane system"/>
    <property type="evidence" value="ECO:0007669"/>
    <property type="project" value="UniProtKB-SubCell"/>
</dbReference>
<keyword evidence="3 5" id="KW-1133">Transmembrane helix</keyword>
<keyword evidence="2 5" id="KW-0812">Transmembrane</keyword>
<evidence type="ECO:0000313" key="9">
    <source>
        <dbReference type="WBParaSite" id="BPAG_0000133601-mRNA-1"/>
    </source>
</evidence>
<reference evidence="7 8" key="2">
    <citation type="submission" date="2018-11" db="EMBL/GenBank/DDBJ databases">
        <authorList>
            <consortium name="Pathogen Informatics"/>
        </authorList>
    </citation>
    <scope>NUCLEOTIDE SEQUENCE [LARGE SCALE GENOMIC DNA]</scope>
</reference>
<evidence type="ECO:0000256" key="1">
    <source>
        <dbReference type="ARBA" id="ARBA00004127"/>
    </source>
</evidence>
<dbReference type="EMBL" id="UZAD01000098">
    <property type="protein sequence ID" value="VDN82523.1"/>
    <property type="molecule type" value="Genomic_DNA"/>
</dbReference>
<feature type="transmembrane region" description="Helical" evidence="5">
    <location>
        <begin position="152"/>
        <end position="174"/>
    </location>
</feature>
<dbReference type="PANTHER" id="PTHR12479">
    <property type="entry name" value="LYSOSOMAL-ASSOCIATED TRANSMEMBRANE PROTEIN"/>
    <property type="match status" value="1"/>
</dbReference>
<feature type="domain" description="DUF7027" evidence="6">
    <location>
        <begin position="20"/>
        <end position="117"/>
    </location>
</feature>
<evidence type="ECO:0000313" key="8">
    <source>
        <dbReference type="Proteomes" id="UP000278627"/>
    </source>
</evidence>
<sequence length="204" mass="23846">MDFDSQHQKWFCCCCHLTLGLVILSSAEIILSLFLLLYTIAYIALSNSNEQHDNMLWFMIILMSISIMFGVTSALLIFGINKYKVKLMYPTLVARAIIVFFMQAFGVSIIVRPSHTIDVINLNESNDEIMHKNFVQEKMRIKMNELSAAQRLSLLIFFMILISTFVFYTLYLIVRCIRYVKAYKRLLNRKRSFIAACHISMFFF</sequence>
<keyword evidence="8" id="KW-1185">Reference proteome</keyword>
<dbReference type="GO" id="GO:0005765">
    <property type="term" value="C:lysosomal membrane"/>
    <property type="evidence" value="ECO:0007669"/>
    <property type="project" value="TreeGrafter"/>
</dbReference>
<evidence type="ECO:0000259" key="6">
    <source>
        <dbReference type="Pfam" id="PF22954"/>
    </source>
</evidence>
<name>A0A0N4SZU9_BRUPA</name>
<protein>
    <submittedName>
        <fullName evidence="9">G_PROTEIN_RECEP_F1_2 domain-containing protein</fullName>
    </submittedName>
</protein>
<evidence type="ECO:0000256" key="4">
    <source>
        <dbReference type="ARBA" id="ARBA00023136"/>
    </source>
</evidence>
<feature type="transmembrane region" description="Helical" evidence="5">
    <location>
        <begin position="56"/>
        <end position="80"/>
    </location>
</feature>
<comment type="subcellular location">
    <subcellularLocation>
        <location evidence="1">Endomembrane system</location>
        <topology evidence="1">Multi-pass membrane protein</topology>
    </subcellularLocation>
</comment>
<gene>
    <name evidence="7" type="ORF">BPAG_LOCUS1337</name>
</gene>
<dbReference type="Proteomes" id="UP000278627">
    <property type="component" value="Unassembled WGS sequence"/>
</dbReference>
<dbReference type="PANTHER" id="PTHR12479:SF10">
    <property type="entry name" value="LYSOSOMAL-ASSOCIATED TRANSMEMBRANE PROTEIN"/>
    <property type="match status" value="1"/>
</dbReference>
<evidence type="ECO:0000256" key="3">
    <source>
        <dbReference type="ARBA" id="ARBA00022989"/>
    </source>
</evidence>
<evidence type="ECO:0000256" key="2">
    <source>
        <dbReference type="ARBA" id="ARBA00022692"/>
    </source>
</evidence>
<reference evidence="9" key="1">
    <citation type="submission" date="2017-02" db="UniProtKB">
        <authorList>
            <consortium name="WormBaseParasite"/>
        </authorList>
    </citation>
    <scope>IDENTIFICATION</scope>
</reference>
<dbReference type="Pfam" id="PF22954">
    <property type="entry name" value="DUF7027"/>
    <property type="match status" value="1"/>
</dbReference>
<feature type="transmembrane region" description="Helical" evidence="5">
    <location>
        <begin position="92"/>
        <end position="111"/>
    </location>
</feature>
<dbReference type="WBParaSite" id="BPAG_0000133601-mRNA-1">
    <property type="protein sequence ID" value="BPAG_0000133601-mRNA-1"/>
    <property type="gene ID" value="BPAG_0000133601"/>
</dbReference>
<keyword evidence="4 5" id="KW-0472">Membrane</keyword>
<evidence type="ECO:0000256" key="5">
    <source>
        <dbReference type="SAM" id="Phobius"/>
    </source>
</evidence>
<feature type="transmembrane region" description="Helical" evidence="5">
    <location>
        <begin position="21"/>
        <end position="44"/>
    </location>
</feature>
<dbReference type="InterPro" id="IPR054291">
    <property type="entry name" value="DUF7027"/>
</dbReference>
<accession>A0A0N4SZU9</accession>